<dbReference type="InterPro" id="IPR032675">
    <property type="entry name" value="LRR_dom_sf"/>
</dbReference>
<dbReference type="GO" id="GO:0006952">
    <property type="term" value="P:defense response"/>
    <property type="evidence" value="ECO:0007669"/>
    <property type="project" value="UniProtKB-KW"/>
</dbReference>
<dbReference type="Gramene" id="PAN28013">
    <property type="protein sequence ID" value="PAN28013"/>
    <property type="gene ID" value="PAHAL_5G124700"/>
</dbReference>
<evidence type="ECO:0000256" key="1">
    <source>
        <dbReference type="ARBA" id="ARBA00008894"/>
    </source>
</evidence>
<dbReference type="Pfam" id="PF23559">
    <property type="entry name" value="WHD_DRP"/>
    <property type="match status" value="1"/>
</dbReference>
<dbReference type="Gramene" id="PAN28014">
    <property type="protein sequence ID" value="PAN28014"/>
    <property type="gene ID" value="PAHAL_5G124700"/>
</dbReference>
<gene>
    <name evidence="6" type="ORF">PAHAL_5G124700</name>
</gene>
<protein>
    <submittedName>
        <fullName evidence="6">Uncharacterized protein</fullName>
    </submittedName>
</protein>
<dbReference type="InterPro" id="IPR027417">
    <property type="entry name" value="P-loop_NTPase"/>
</dbReference>
<evidence type="ECO:0000256" key="2">
    <source>
        <dbReference type="ARBA" id="ARBA00022821"/>
    </source>
</evidence>
<name>A0A2S3HQV9_9POAL</name>
<dbReference type="Gene3D" id="1.10.10.10">
    <property type="entry name" value="Winged helix-like DNA-binding domain superfamily/Winged helix DNA-binding domain"/>
    <property type="match status" value="1"/>
</dbReference>
<dbReference type="InterPro" id="IPR050905">
    <property type="entry name" value="Plant_NBS-LRR"/>
</dbReference>
<dbReference type="PRINTS" id="PR00364">
    <property type="entry name" value="DISEASERSIST"/>
</dbReference>
<dbReference type="PANTHER" id="PTHR33463">
    <property type="entry name" value="NB-ARC DOMAIN-CONTAINING PROTEIN-RELATED"/>
    <property type="match status" value="1"/>
</dbReference>
<keyword evidence="2" id="KW-0611">Plant defense</keyword>
<dbReference type="AlphaFoldDB" id="A0A2S3HQV9"/>
<feature type="domain" description="NB-ARC" evidence="3">
    <location>
        <begin position="38"/>
        <end position="192"/>
    </location>
</feature>
<dbReference type="PANTHER" id="PTHR33463:SF204">
    <property type="entry name" value="NB-ARC DOMAIN-CONTAINING PROTEIN"/>
    <property type="match status" value="1"/>
</dbReference>
<evidence type="ECO:0000259" key="4">
    <source>
        <dbReference type="Pfam" id="PF23247"/>
    </source>
</evidence>
<dbReference type="Proteomes" id="UP000243499">
    <property type="component" value="Chromosome 5"/>
</dbReference>
<accession>A0A2S3HQV9</accession>
<dbReference type="Pfam" id="PF23247">
    <property type="entry name" value="LRR_RPS2"/>
    <property type="match status" value="1"/>
</dbReference>
<feature type="domain" description="Disease resistance protein At4g27190-like leucine-rich repeats" evidence="4">
    <location>
        <begin position="728"/>
        <end position="839"/>
    </location>
</feature>
<dbReference type="SUPFAM" id="SSF52540">
    <property type="entry name" value="P-loop containing nucleoside triphosphate hydrolases"/>
    <property type="match status" value="1"/>
</dbReference>
<dbReference type="GO" id="GO:0043531">
    <property type="term" value="F:ADP binding"/>
    <property type="evidence" value="ECO:0007669"/>
    <property type="project" value="InterPro"/>
</dbReference>
<comment type="similarity">
    <text evidence="1">Belongs to the disease resistance NB-LRR family.</text>
</comment>
<evidence type="ECO:0000259" key="3">
    <source>
        <dbReference type="Pfam" id="PF00931"/>
    </source>
</evidence>
<dbReference type="InterPro" id="IPR057135">
    <property type="entry name" value="At4g27190-like_LRR"/>
</dbReference>
<dbReference type="Pfam" id="PF00931">
    <property type="entry name" value="NB-ARC"/>
    <property type="match status" value="1"/>
</dbReference>
<proteinExistence type="inferred from homology"/>
<dbReference type="Gene3D" id="3.80.10.10">
    <property type="entry name" value="Ribonuclease Inhibitor"/>
    <property type="match status" value="2"/>
</dbReference>
<evidence type="ECO:0000313" key="6">
    <source>
        <dbReference type="EMBL" id="PAN28014.1"/>
    </source>
</evidence>
<reference evidence="6" key="1">
    <citation type="submission" date="2018-04" db="EMBL/GenBank/DDBJ databases">
        <title>WGS assembly of Panicum hallii.</title>
        <authorList>
            <person name="Lovell J."/>
            <person name="Jenkins J."/>
            <person name="Lowry D."/>
            <person name="Mamidi S."/>
            <person name="Sreedasyam A."/>
            <person name="Weng X."/>
            <person name="Barry K."/>
            <person name="Bonette J."/>
            <person name="Campitelli B."/>
            <person name="Daum C."/>
            <person name="Gordon S."/>
            <person name="Gould B."/>
            <person name="Lipzen A."/>
            <person name="Macqueen A."/>
            <person name="Palacio-Mejia J."/>
            <person name="Plott C."/>
            <person name="Shakirov E."/>
            <person name="Shu S."/>
            <person name="Yoshinaga Y."/>
            <person name="Zane M."/>
            <person name="Rokhsar D."/>
            <person name="Grimwood J."/>
            <person name="Schmutz J."/>
            <person name="Juenger T."/>
        </authorList>
    </citation>
    <scope>NUCLEOTIDE SEQUENCE [LARGE SCALE GENOMIC DNA]</scope>
    <source>
        <strain evidence="6">FIL2</strain>
    </source>
</reference>
<dbReference type="InterPro" id="IPR058922">
    <property type="entry name" value="WHD_DRP"/>
</dbReference>
<dbReference type="EMBL" id="CM008050">
    <property type="protein sequence ID" value="PAN28014.1"/>
    <property type="molecule type" value="Genomic_DNA"/>
</dbReference>
<dbReference type="Gene3D" id="3.40.50.300">
    <property type="entry name" value="P-loop containing nucleotide triphosphate hydrolases"/>
    <property type="match status" value="1"/>
</dbReference>
<dbReference type="SUPFAM" id="SSF52058">
    <property type="entry name" value="L domain-like"/>
    <property type="match status" value="1"/>
</dbReference>
<dbReference type="InterPro" id="IPR036388">
    <property type="entry name" value="WH-like_DNA-bd_sf"/>
</dbReference>
<sequence>MASYCCFRKPRQPSNMPVLQINHGELISFQGMLGLLGRPGVGVVVIQGIGGSGKTWAAKALYRAAKTSNLFDEYIWVSLSINCSMRKCFNKIAASLSCKTRDGLSVESTRAIIKEYLTPRKFLLVLDNAHFTEESILEYLGVPDPRQQRLGSKIFVTTRTGRARSVMLPNIEIMPQPLTYEESYDLLREKIGKDISFAHDLISYCYGIPLIIILLAGALYDAPTEETFSELVANAHAALSTKTSFFNTMQCMVKFGYHQLPSDNVRHCLLYCLIFPDDQGISVKELIWYWIMDGLLQEAVGFDEANHIGKEILDVLIKHGMVYLDDNDHVHMHNMIRETVSRFGKDMGYKEQSYQYFSNPIVKLEHLSKYSDRVSLMDTEVEYLRGSPKCLHISSLLLRGNYLLKAISDEFFNQMAGTLQILDLSFTRNEVLPHSISYLIRLRMLLLIGCDHLQEIRYIAPLERLEVLDASGCSSLKSVESGSFDRMVFLKVLDLSATSITSLTSIPVSMELRHINLQGCPFLGSEAPYGVSKDGGIRNLQLGSIEDLAAWMGMLWLPCGLTFQLSDRFGMKVSLDANRDSNSYVYASDTYFLKCLGEDSPLWYNCFQKFQIVISPSMDSETMDTDGQVRNTDSIFENSYFRAKHFTYSTDPTRYLEINGTVGVPSDLDGILCHAELILLKRLVMTTRFSDLIVRSMAAVRELWLENCDHLESLLSADEVQALSTVGNLSSLCKGVEDVTSFSCLKHLLLYCCPKLLYLFPSALHFPNLKTLHIRFCDVLKRVFDSSVLGEDTLPRLQSLQLWELPELTCVCGGVLPSLKNLKVRGCAKLRKIPVSVNENSPFVTTTGEQLWWDSLLWDDETIKRWLLFRNWGPLLPHLATEG</sequence>
<dbReference type="InterPro" id="IPR002182">
    <property type="entry name" value="NB-ARC"/>
</dbReference>
<organism evidence="6">
    <name type="scientific">Panicum hallii</name>
    <dbReference type="NCBI Taxonomy" id="206008"/>
    <lineage>
        <taxon>Eukaryota</taxon>
        <taxon>Viridiplantae</taxon>
        <taxon>Streptophyta</taxon>
        <taxon>Embryophyta</taxon>
        <taxon>Tracheophyta</taxon>
        <taxon>Spermatophyta</taxon>
        <taxon>Magnoliopsida</taxon>
        <taxon>Liliopsida</taxon>
        <taxon>Poales</taxon>
        <taxon>Poaceae</taxon>
        <taxon>PACMAD clade</taxon>
        <taxon>Panicoideae</taxon>
        <taxon>Panicodae</taxon>
        <taxon>Paniceae</taxon>
        <taxon>Panicinae</taxon>
        <taxon>Panicum</taxon>
        <taxon>Panicum sect. Panicum</taxon>
    </lineage>
</organism>
<feature type="domain" description="Disease resistance protein winged helix" evidence="5">
    <location>
        <begin position="274"/>
        <end position="338"/>
    </location>
</feature>
<dbReference type="EMBL" id="CM008050">
    <property type="protein sequence ID" value="PAN28013.1"/>
    <property type="molecule type" value="Genomic_DNA"/>
</dbReference>
<evidence type="ECO:0000259" key="5">
    <source>
        <dbReference type="Pfam" id="PF23559"/>
    </source>
</evidence>